<dbReference type="SUPFAM" id="SSF56425">
    <property type="entry name" value="Succinate dehydrogenase/fumarate reductase flavoprotein, catalytic domain"/>
    <property type="match status" value="1"/>
</dbReference>
<proteinExistence type="predicted"/>
<dbReference type="InterPro" id="IPR050315">
    <property type="entry name" value="FAD-oxidoreductase_2"/>
</dbReference>
<keyword evidence="4" id="KW-0560">Oxidoreductase</keyword>
<dbReference type="Gene3D" id="3.50.50.60">
    <property type="entry name" value="FAD/NAD(P)-binding domain"/>
    <property type="match status" value="2"/>
</dbReference>
<evidence type="ECO:0000256" key="2">
    <source>
        <dbReference type="ARBA" id="ARBA00022630"/>
    </source>
</evidence>
<dbReference type="EMBL" id="JBBHJY010000001">
    <property type="protein sequence ID" value="MEJ6009037.1"/>
    <property type="molecule type" value="Genomic_DNA"/>
</dbReference>
<feature type="domain" description="FAD-dependent oxidoreductase 2 FAD-binding" evidence="5">
    <location>
        <begin position="15"/>
        <end position="521"/>
    </location>
</feature>
<dbReference type="SUPFAM" id="SSF51905">
    <property type="entry name" value="FAD/NAD(P)-binding domain"/>
    <property type="match status" value="1"/>
</dbReference>
<keyword evidence="2" id="KW-0285">Flavoprotein</keyword>
<evidence type="ECO:0000256" key="4">
    <source>
        <dbReference type="ARBA" id="ARBA00023002"/>
    </source>
</evidence>
<organism evidence="6 7">
    <name type="scientific">Novosphingobium aquae</name>
    <dbReference type="NCBI Taxonomy" id="3133435"/>
    <lineage>
        <taxon>Bacteria</taxon>
        <taxon>Pseudomonadati</taxon>
        <taxon>Pseudomonadota</taxon>
        <taxon>Alphaproteobacteria</taxon>
        <taxon>Sphingomonadales</taxon>
        <taxon>Sphingomonadaceae</taxon>
        <taxon>Novosphingobium</taxon>
    </lineage>
</organism>
<reference evidence="6 7" key="1">
    <citation type="submission" date="2024-03" db="EMBL/GenBank/DDBJ databases">
        <authorList>
            <person name="Jo J.-H."/>
        </authorList>
    </citation>
    <scope>NUCLEOTIDE SEQUENCE [LARGE SCALE GENOMIC DNA]</scope>
    <source>
        <strain evidence="6 7">AS3R-12</strain>
    </source>
</reference>
<keyword evidence="3" id="KW-0274">FAD</keyword>
<keyword evidence="7" id="KW-1185">Reference proteome</keyword>
<name>A0ABU8S570_9SPHN</name>
<sequence>MLNNQPAQWDMEADFVSIGSGAGGLAGAIAAHDAGGSAIVLERTGKVGGVTALSMGEVWVPGNRYAAELGVEDSPDKGFAYLRRLSMGHADERAILNFVLHAREALSWFEEHTDLRMKAIRHCPDYFFGVDPDGVPEGRLLEVEPFPAATLGEWAERTRISPQMPFGFTHDDMYEFGGTAHLAKWDFTLMAERMERDERCLGPGLAAAFVKGAVDRGIPLMTGAEAVELFSDGTRITGVRVIHEGRELAIRARRGVLIAVSSYERREDYNRSLSQQVDAGSLVFSAVDGANFRLACPFNARISRVPDISLLGVSLPNEEDEEGAPMYRSAMAVIGLPHVIVVNRSGQRFANESFYRDYGFKLDLVDGNTQTQPNYPCWAIMDSQARENYPFAGLMPGQEVPEGVGHTADTLEELAALAGIDAAGLAAAVARFNPLADQGLDPDHHRGTHPWSAWMAGDRFHQPNPNLGSLVKAPFHAIQLKRMSGSAIPAAGLLADEHCRIMSWADAPIEGLYGAGNSLARIETGGMMQSGISNARGITTGWLAARHAMGQPSTLLAEELARRA</sequence>
<gene>
    <name evidence="6" type="ORF">WG900_03785</name>
</gene>
<evidence type="ECO:0000313" key="6">
    <source>
        <dbReference type="EMBL" id="MEJ6009037.1"/>
    </source>
</evidence>
<comment type="cofactor">
    <cofactor evidence="1">
        <name>FAD</name>
        <dbReference type="ChEBI" id="CHEBI:57692"/>
    </cofactor>
</comment>
<protein>
    <submittedName>
        <fullName evidence="6">FAD-binding protein</fullName>
    </submittedName>
</protein>
<dbReference type="PANTHER" id="PTHR43400:SF10">
    <property type="entry name" value="3-OXOSTEROID 1-DEHYDROGENASE"/>
    <property type="match status" value="1"/>
</dbReference>
<evidence type="ECO:0000259" key="5">
    <source>
        <dbReference type="Pfam" id="PF00890"/>
    </source>
</evidence>
<evidence type="ECO:0000313" key="7">
    <source>
        <dbReference type="Proteomes" id="UP001379235"/>
    </source>
</evidence>
<dbReference type="InterPro" id="IPR027477">
    <property type="entry name" value="Succ_DH/fumarate_Rdtase_cat_sf"/>
</dbReference>
<dbReference type="InterPro" id="IPR036188">
    <property type="entry name" value="FAD/NAD-bd_sf"/>
</dbReference>
<evidence type="ECO:0000256" key="3">
    <source>
        <dbReference type="ARBA" id="ARBA00022827"/>
    </source>
</evidence>
<accession>A0ABU8S570</accession>
<dbReference type="InterPro" id="IPR003953">
    <property type="entry name" value="FAD-dep_OxRdtase_2_FAD-bd"/>
</dbReference>
<comment type="caution">
    <text evidence="6">The sequence shown here is derived from an EMBL/GenBank/DDBJ whole genome shotgun (WGS) entry which is preliminary data.</text>
</comment>
<dbReference type="Pfam" id="PF00890">
    <property type="entry name" value="FAD_binding_2"/>
    <property type="match status" value="1"/>
</dbReference>
<dbReference type="Proteomes" id="UP001379235">
    <property type="component" value="Unassembled WGS sequence"/>
</dbReference>
<evidence type="ECO:0000256" key="1">
    <source>
        <dbReference type="ARBA" id="ARBA00001974"/>
    </source>
</evidence>
<dbReference type="Gene3D" id="3.90.700.10">
    <property type="entry name" value="Succinate dehydrogenase/fumarate reductase flavoprotein, catalytic domain"/>
    <property type="match status" value="1"/>
</dbReference>
<dbReference type="RefSeq" id="WP_339964781.1">
    <property type="nucleotide sequence ID" value="NZ_JBBHJY010000001.1"/>
</dbReference>
<dbReference type="PANTHER" id="PTHR43400">
    <property type="entry name" value="FUMARATE REDUCTASE"/>
    <property type="match status" value="1"/>
</dbReference>